<dbReference type="AlphaFoldDB" id="M2MW28"/>
<dbReference type="InterPro" id="IPR001138">
    <property type="entry name" value="Zn2Cys6_DnaBD"/>
</dbReference>
<evidence type="ECO:0000256" key="1">
    <source>
        <dbReference type="ARBA" id="ARBA00023242"/>
    </source>
</evidence>
<dbReference type="PANTHER" id="PTHR47785">
    <property type="entry name" value="ZN(II)2CYS6 TRANSCRIPTION FACTOR (EUROFUNG)-RELATED-RELATED"/>
    <property type="match status" value="1"/>
</dbReference>
<proteinExistence type="predicted"/>
<dbReference type="CDD" id="cd12148">
    <property type="entry name" value="fungal_TF_MHR"/>
    <property type="match status" value="1"/>
</dbReference>
<evidence type="ECO:0000313" key="4">
    <source>
        <dbReference type="EMBL" id="EMC95763.1"/>
    </source>
</evidence>
<keyword evidence="1" id="KW-0539">Nucleus</keyword>
<feature type="compositionally biased region" description="Polar residues" evidence="2">
    <location>
        <begin position="93"/>
        <end position="102"/>
    </location>
</feature>
<feature type="region of interest" description="Disordered" evidence="2">
    <location>
        <begin position="507"/>
        <end position="544"/>
    </location>
</feature>
<organism evidence="4 5">
    <name type="scientific">Baudoinia panamericana (strain UAMH 10762)</name>
    <name type="common">Angels' share fungus</name>
    <name type="synonym">Baudoinia compniacensis (strain UAMH 10762)</name>
    <dbReference type="NCBI Taxonomy" id="717646"/>
    <lineage>
        <taxon>Eukaryota</taxon>
        <taxon>Fungi</taxon>
        <taxon>Dikarya</taxon>
        <taxon>Ascomycota</taxon>
        <taxon>Pezizomycotina</taxon>
        <taxon>Dothideomycetes</taxon>
        <taxon>Dothideomycetidae</taxon>
        <taxon>Mycosphaerellales</taxon>
        <taxon>Teratosphaeriaceae</taxon>
        <taxon>Baudoinia</taxon>
    </lineage>
</organism>
<feature type="region of interest" description="Disordered" evidence="2">
    <location>
        <begin position="589"/>
        <end position="630"/>
    </location>
</feature>
<dbReference type="RefSeq" id="XP_007677149.1">
    <property type="nucleotide sequence ID" value="XM_007678959.1"/>
</dbReference>
<keyword evidence="5" id="KW-1185">Reference proteome</keyword>
<dbReference type="Gene3D" id="4.10.240.10">
    <property type="entry name" value="Zn(2)-C6 fungal-type DNA-binding domain"/>
    <property type="match status" value="1"/>
</dbReference>
<dbReference type="GO" id="GO:0000981">
    <property type="term" value="F:DNA-binding transcription factor activity, RNA polymerase II-specific"/>
    <property type="evidence" value="ECO:0007669"/>
    <property type="project" value="InterPro"/>
</dbReference>
<name>M2MW28_BAUPA</name>
<dbReference type="CDD" id="cd22541">
    <property type="entry name" value="SP5_N"/>
    <property type="match status" value="1"/>
</dbReference>
<feature type="region of interest" description="Disordered" evidence="2">
    <location>
        <begin position="388"/>
        <end position="443"/>
    </location>
</feature>
<sequence length="1071" mass="118969">MDQRRPPYAAPPPPPSIVDSRANSTQPPPSYPAHPYPQPPPPAQHPQYSYPPPALPPINYNQAYGHPPPGTQPHLPPINQGQPPPHESRDAQEQYSYNQQPPSGHATPAPVNRTYSHDSAHQQRTPTTPAQAGPYPSGTVDGAQPPPQHMDHGPPHHGYPPTNGIAHHHAGPPPPMAVHHEHQPQYLPPPMENHHQQYQGPPQPSPMYPPPHASTFGPMTASLTQGQRKKQMRATQACEQCRQRKQKCDEGIPCSFCKENTLTCQYRDTPPAKTDKNMEQLLGYMKSHSNILEALTTKMDVMDARVRKVERATAHPTQGGDVQLPSHDHEQEASTGLKEDHRTAPHKLLLLWPSVGNLFKDAGIEHLESYVMAAEDRGILRIFTRGEGIDENDGTQPGAPSSPARSDSSGEGMIPSAPTPPEGIWGTGFPPTPSSSDIKRSELHSWGGLKPDNSLDLDASTITDLYASYMQHIHIMHPFLDRQRLRTLVEVFIKRYSTTRTTTAKFVSHHINSDSDRPLKRQRSAGSANDGYTRNQSGERAIPEHSPGNAIVYLVLALGKICQHRDPLPAVVAENRLVANAKVSHQLTGVQGLNTSSPTFSGFKQSPRSPNSAPPTTHPTPPVDGQYSRSRRSSISADIVPFAGARNLDIIPGLAYYAKAAEILGAQADGNDLVHAQMFLLAGLYKGQLARVKESMGWYAMAGRALRSLLDRHQLYNEHYWDAFGDAKAELERGKKLIRDKRHNLIVLASWTCLQLESDILAEMRLPSSGIKDIEDMLLMPLEVPEEESYSCLEPAVRDDDYSKILLFYTSQMFLRRRLNQVHRDMYGPACLNQSLEQVRGMLKGHESILRAWRQGLPPALRWEDSDPPAADILSARLRAKYWGAAYIVNRPFLDYALHIMSHSKDPVTNASVRDVAKDIHGNPRDEADIHLFQAIEGMGEDEVWQASMRCVSAAMQSTIALDGVPDRLIVTNIHGTAHAQFGNMLVLSATWHSRVLRRLVETRGQEFPELLERTIGFLRKLRGISPTCTHDCQILERIRTHLFGVPSEERPIYKNEVEPMSATHSFSAST</sequence>
<dbReference type="InterPro" id="IPR036864">
    <property type="entry name" value="Zn2-C6_fun-type_DNA-bd_sf"/>
</dbReference>
<dbReference type="PROSITE" id="PS00463">
    <property type="entry name" value="ZN2_CY6_FUNGAL_1"/>
    <property type="match status" value="1"/>
</dbReference>
<dbReference type="GeneID" id="19107738"/>
<dbReference type="HOGENOM" id="CLU_004835_0_0_1"/>
<feature type="domain" description="Zn(2)-C6 fungal-type" evidence="3">
    <location>
        <begin position="237"/>
        <end position="266"/>
    </location>
</feature>
<dbReference type="Pfam" id="PF00172">
    <property type="entry name" value="Zn_clus"/>
    <property type="match status" value="1"/>
</dbReference>
<dbReference type="GO" id="GO:0008270">
    <property type="term" value="F:zinc ion binding"/>
    <property type="evidence" value="ECO:0007669"/>
    <property type="project" value="InterPro"/>
</dbReference>
<dbReference type="EMBL" id="KB445556">
    <property type="protein sequence ID" value="EMC95763.1"/>
    <property type="molecule type" value="Genomic_DNA"/>
</dbReference>
<evidence type="ECO:0000259" key="3">
    <source>
        <dbReference type="PROSITE" id="PS50048"/>
    </source>
</evidence>
<reference evidence="4 5" key="1">
    <citation type="journal article" date="2012" name="PLoS Pathog.">
        <title>Diverse lifestyles and strategies of plant pathogenesis encoded in the genomes of eighteen Dothideomycetes fungi.</title>
        <authorList>
            <person name="Ohm R.A."/>
            <person name="Feau N."/>
            <person name="Henrissat B."/>
            <person name="Schoch C.L."/>
            <person name="Horwitz B.A."/>
            <person name="Barry K.W."/>
            <person name="Condon B.J."/>
            <person name="Copeland A.C."/>
            <person name="Dhillon B."/>
            <person name="Glaser F."/>
            <person name="Hesse C.N."/>
            <person name="Kosti I."/>
            <person name="LaButti K."/>
            <person name="Lindquist E.A."/>
            <person name="Lucas S."/>
            <person name="Salamov A.A."/>
            <person name="Bradshaw R.E."/>
            <person name="Ciuffetti L."/>
            <person name="Hamelin R.C."/>
            <person name="Kema G.H.J."/>
            <person name="Lawrence C."/>
            <person name="Scott J.A."/>
            <person name="Spatafora J.W."/>
            <person name="Turgeon B.G."/>
            <person name="de Wit P.J.G.M."/>
            <person name="Zhong S."/>
            <person name="Goodwin S.B."/>
            <person name="Grigoriev I.V."/>
        </authorList>
    </citation>
    <scope>NUCLEOTIDE SEQUENCE [LARGE SCALE GENOMIC DNA]</scope>
    <source>
        <strain evidence="4 5">UAMH 10762</strain>
    </source>
</reference>
<evidence type="ECO:0000256" key="2">
    <source>
        <dbReference type="SAM" id="MobiDB-lite"/>
    </source>
</evidence>
<dbReference type="SUPFAM" id="SSF57701">
    <property type="entry name" value="Zn2/Cys6 DNA-binding domain"/>
    <property type="match status" value="1"/>
</dbReference>
<feature type="compositionally biased region" description="Polar residues" evidence="2">
    <location>
        <begin position="394"/>
        <end position="409"/>
    </location>
</feature>
<dbReference type="OMA" id="RDKGTEC"/>
<dbReference type="Proteomes" id="UP000011761">
    <property type="component" value="Unassembled WGS sequence"/>
</dbReference>
<dbReference type="OrthoDB" id="5244761at2759"/>
<feature type="compositionally biased region" description="Polar residues" evidence="2">
    <location>
        <begin position="589"/>
        <end position="611"/>
    </location>
</feature>
<feature type="compositionally biased region" description="Pro residues" evidence="2">
    <location>
        <begin position="612"/>
        <end position="622"/>
    </location>
</feature>
<feature type="region of interest" description="Disordered" evidence="2">
    <location>
        <begin position="1"/>
        <end position="228"/>
    </location>
</feature>
<protein>
    <recommendedName>
        <fullName evidence="3">Zn(2)-C6 fungal-type domain-containing protein</fullName>
    </recommendedName>
</protein>
<feature type="compositionally biased region" description="Pro residues" evidence="2">
    <location>
        <begin position="66"/>
        <end position="76"/>
    </location>
</feature>
<accession>M2MW28</accession>
<feature type="compositionally biased region" description="Basic and acidic residues" evidence="2">
    <location>
        <begin position="326"/>
        <end position="341"/>
    </location>
</feature>
<feature type="compositionally biased region" description="Polar residues" evidence="2">
    <location>
        <begin position="524"/>
        <end position="538"/>
    </location>
</feature>
<dbReference type="SMART" id="SM00066">
    <property type="entry name" value="GAL4"/>
    <property type="match status" value="1"/>
</dbReference>
<dbReference type="PROSITE" id="PS50048">
    <property type="entry name" value="ZN2_CY6_FUNGAL_2"/>
    <property type="match status" value="1"/>
</dbReference>
<dbReference type="eggNOG" id="ENOG502QT5J">
    <property type="taxonomic scope" value="Eukaryota"/>
</dbReference>
<dbReference type="InterPro" id="IPR053181">
    <property type="entry name" value="EcdB-like_regulator"/>
</dbReference>
<gene>
    <name evidence="4" type="ORF">BAUCODRAFT_123059</name>
</gene>
<feature type="compositionally biased region" description="Pro residues" evidence="2">
    <location>
        <begin position="201"/>
        <end position="212"/>
    </location>
</feature>
<feature type="compositionally biased region" description="Pro residues" evidence="2">
    <location>
        <begin position="26"/>
        <end position="56"/>
    </location>
</feature>
<dbReference type="PANTHER" id="PTHR47785:SF4">
    <property type="entry name" value="ZN(II)2CYS6 TRANSCRIPTION FACTOR (EUROFUNG)"/>
    <property type="match status" value="1"/>
</dbReference>
<dbReference type="STRING" id="717646.M2MW28"/>
<evidence type="ECO:0000313" key="5">
    <source>
        <dbReference type="Proteomes" id="UP000011761"/>
    </source>
</evidence>
<dbReference type="CDD" id="cd00067">
    <property type="entry name" value="GAL4"/>
    <property type="match status" value="1"/>
</dbReference>
<feature type="region of interest" description="Disordered" evidence="2">
    <location>
        <begin position="312"/>
        <end position="341"/>
    </location>
</feature>
<dbReference type="KEGG" id="bcom:BAUCODRAFT_123059"/>